<dbReference type="InterPro" id="IPR008921">
    <property type="entry name" value="DNA_pol3_clamp-load_cplx_C"/>
</dbReference>
<dbReference type="InterPro" id="IPR005790">
    <property type="entry name" value="DNA_polIII_delta"/>
</dbReference>
<dbReference type="PANTHER" id="PTHR34388">
    <property type="entry name" value="DNA POLYMERASE III SUBUNIT DELTA"/>
    <property type="match status" value="1"/>
</dbReference>
<protein>
    <recommendedName>
        <fullName evidence="2">DNA polymerase III subunit delta</fullName>
        <ecNumber evidence="1">2.7.7.7</ecNumber>
    </recommendedName>
</protein>
<dbReference type="OrthoDB" id="9775929at2"/>
<organism evidence="11 12">
    <name type="scientific">Anaerotruncus colihominis</name>
    <dbReference type="NCBI Taxonomy" id="169435"/>
    <lineage>
        <taxon>Bacteria</taxon>
        <taxon>Bacillati</taxon>
        <taxon>Bacillota</taxon>
        <taxon>Clostridia</taxon>
        <taxon>Eubacteriales</taxon>
        <taxon>Oscillospiraceae</taxon>
        <taxon>Anaerotruncus</taxon>
    </lineage>
</organism>
<dbReference type="SUPFAM" id="SSF52540">
    <property type="entry name" value="P-loop containing nucleoside triphosphate hydrolases"/>
    <property type="match status" value="1"/>
</dbReference>
<comment type="similarity">
    <text evidence="7">Belongs to the DNA polymerase HolA subunit family.</text>
</comment>
<dbReference type="PANTHER" id="PTHR34388:SF1">
    <property type="entry name" value="DNA POLYMERASE III SUBUNIT DELTA"/>
    <property type="match status" value="1"/>
</dbReference>
<dbReference type="Gene3D" id="3.40.50.300">
    <property type="entry name" value="P-loop containing nucleotide triphosphate hydrolases"/>
    <property type="match status" value="1"/>
</dbReference>
<dbReference type="GO" id="GO:0006261">
    <property type="term" value="P:DNA-templated DNA replication"/>
    <property type="evidence" value="ECO:0007669"/>
    <property type="project" value="TreeGrafter"/>
</dbReference>
<feature type="domain" description="DNA polymerase III delta N-terminal" evidence="9">
    <location>
        <begin position="22"/>
        <end position="141"/>
    </location>
</feature>
<evidence type="ECO:0000256" key="7">
    <source>
        <dbReference type="ARBA" id="ARBA00034754"/>
    </source>
</evidence>
<gene>
    <name evidence="11" type="ORF">ERS852551_00606</name>
</gene>
<dbReference type="RefSeq" id="WP_055244080.1">
    <property type="nucleotide sequence ID" value="NZ_CZBE01000003.1"/>
</dbReference>
<keyword evidence="3" id="KW-0808">Transferase</keyword>
<evidence type="ECO:0000256" key="4">
    <source>
        <dbReference type="ARBA" id="ARBA00022695"/>
    </source>
</evidence>
<feature type="domain" description="DNA polymerase III delta subunit-like C-terminal" evidence="10">
    <location>
        <begin position="215"/>
        <end position="336"/>
    </location>
</feature>
<dbReference type="GO" id="GO:0003887">
    <property type="term" value="F:DNA-directed DNA polymerase activity"/>
    <property type="evidence" value="ECO:0007669"/>
    <property type="project" value="UniProtKB-KW"/>
</dbReference>
<keyword evidence="6" id="KW-0239">DNA-directed DNA polymerase</keyword>
<dbReference type="InterPro" id="IPR027417">
    <property type="entry name" value="P-loop_NTPase"/>
</dbReference>
<keyword evidence="4" id="KW-0548">Nucleotidyltransferase</keyword>
<evidence type="ECO:0000256" key="5">
    <source>
        <dbReference type="ARBA" id="ARBA00022705"/>
    </source>
</evidence>
<evidence type="ECO:0000313" key="12">
    <source>
        <dbReference type="Proteomes" id="UP000095765"/>
    </source>
</evidence>
<evidence type="ECO:0000313" key="11">
    <source>
        <dbReference type="EMBL" id="CUP37548.1"/>
    </source>
</evidence>
<dbReference type="Gene3D" id="1.20.272.10">
    <property type="match status" value="1"/>
</dbReference>
<accession>A0A174MT26</accession>
<sequence>MKYTMESDFAKHVKSSGQHNVYLLYGGQAYLIALYEKMIVKKALGGADEAFNLRRFDGDTLDLQTFYDAVESVPLMAAGCCVTLSLDPEKLDMGRMKELCAVIGDPPQTTVIVVTVKEPPARREKMNLLIKACDKAGCVVELGSRRGADTLRFLRDRAQKNGCTLESGEASYMVERCTDDLQLLATELDKLCAYASGRKITRADIDAIVTVVLQARVFDLSKAILRGNFPKAMELISQLDDLREPAARTLSILSGAFVDLYRGFAARQANVPAGRAAPELGYAKNREFAIKNGMSDSGAYTAGQLGAMLEALAEADLRVKSSGGDDRVVLEETVAKLFLIGGRQKC</sequence>
<dbReference type="Pfam" id="PF06144">
    <property type="entry name" value="DNA_pol3_delta"/>
    <property type="match status" value="1"/>
</dbReference>
<dbReference type="InterPro" id="IPR010372">
    <property type="entry name" value="DNA_pol3_delta_N"/>
</dbReference>
<evidence type="ECO:0000256" key="3">
    <source>
        <dbReference type="ARBA" id="ARBA00022679"/>
    </source>
</evidence>
<comment type="catalytic activity">
    <reaction evidence="8">
        <text>DNA(n) + a 2'-deoxyribonucleoside 5'-triphosphate = DNA(n+1) + diphosphate</text>
        <dbReference type="Rhea" id="RHEA:22508"/>
        <dbReference type="Rhea" id="RHEA-COMP:17339"/>
        <dbReference type="Rhea" id="RHEA-COMP:17340"/>
        <dbReference type="ChEBI" id="CHEBI:33019"/>
        <dbReference type="ChEBI" id="CHEBI:61560"/>
        <dbReference type="ChEBI" id="CHEBI:173112"/>
        <dbReference type="EC" id="2.7.7.7"/>
    </reaction>
</comment>
<evidence type="ECO:0000256" key="1">
    <source>
        <dbReference type="ARBA" id="ARBA00012417"/>
    </source>
</evidence>
<dbReference type="Pfam" id="PF21694">
    <property type="entry name" value="DNA_pol3_delta_C"/>
    <property type="match status" value="1"/>
</dbReference>
<dbReference type="Proteomes" id="UP000095765">
    <property type="component" value="Unassembled WGS sequence"/>
</dbReference>
<name>A0A174MT26_9FIRM</name>
<dbReference type="EC" id="2.7.7.7" evidence="1"/>
<dbReference type="NCBIfam" id="TIGR01128">
    <property type="entry name" value="holA"/>
    <property type="match status" value="1"/>
</dbReference>
<dbReference type="EMBL" id="CZBE01000003">
    <property type="protein sequence ID" value="CUP37548.1"/>
    <property type="molecule type" value="Genomic_DNA"/>
</dbReference>
<reference evidence="11 12" key="1">
    <citation type="submission" date="2015-09" db="EMBL/GenBank/DDBJ databases">
        <authorList>
            <consortium name="Pathogen Informatics"/>
        </authorList>
    </citation>
    <scope>NUCLEOTIDE SEQUENCE [LARGE SCALE GENOMIC DNA]</scope>
    <source>
        <strain evidence="11 12">2789STDY5834939</strain>
    </source>
</reference>
<dbReference type="SUPFAM" id="SSF48019">
    <property type="entry name" value="post-AAA+ oligomerization domain-like"/>
    <property type="match status" value="1"/>
</dbReference>
<evidence type="ECO:0000256" key="8">
    <source>
        <dbReference type="ARBA" id="ARBA00049244"/>
    </source>
</evidence>
<evidence type="ECO:0000256" key="6">
    <source>
        <dbReference type="ARBA" id="ARBA00022932"/>
    </source>
</evidence>
<evidence type="ECO:0000259" key="9">
    <source>
        <dbReference type="Pfam" id="PF06144"/>
    </source>
</evidence>
<dbReference type="AlphaFoldDB" id="A0A174MT26"/>
<dbReference type="InterPro" id="IPR048466">
    <property type="entry name" value="DNA_pol3_delta-like_C"/>
</dbReference>
<dbReference type="Gene3D" id="1.10.8.60">
    <property type="match status" value="1"/>
</dbReference>
<proteinExistence type="inferred from homology"/>
<dbReference type="GO" id="GO:0009360">
    <property type="term" value="C:DNA polymerase III complex"/>
    <property type="evidence" value="ECO:0007669"/>
    <property type="project" value="InterPro"/>
</dbReference>
<dbReference type="GO" id="GO:0003677">
    <property type="term" value="F:DNA binding"/>
    <property type="evidence" value="ECO:0007669"/>
    <property type="project" value="InterPro"/>
</dbReference>
<evidence type="ECO:0000256" key="2">
    <source>
        <dbReference type="ARBA" id="ARBA00017703"/>
    </source>
</evidence>
<keyword evidence="5" id="KW-0235">DNA replication</keyword>
<evidence type="ECO:0000259" key="10">
    <source>
        <dbReference type="Pfam" id="PF21694"/>
    </source>
</evidence>